<dbReference type="InterPro" id="IPR013087">
    <property type="entry name" value="Znf_C2H2_type"/>
</dbReference>
<dbReference type="InterPro" id="IPR050527">
    <property type="entry name" value="Snail/Krueppel_Znf"/>
</dbReference>
<evidence type="ECO:0000259" key="11">
    <source>
        <dbReference type="PROSITE" id="PS51915"/>
    </source>
</evidence>
<dbReference type="SUPFAM" id="SSF57667">
    <property type="entry name" value="beta-beta-alpha zinc fingers"/>
    <property type="match status" value="2"/>
</dbReference>
<keyword evidence="13" id="KW-1185">Reference proteome</keyword>
<sequence>MEFCRLCLQNISKIIDVKNDKHLLLKIKECVTIDLSDSIDVNSGVCVKCIEKINDFYEFRTTCILLNVDNKYIQIDKAVKEEIIKIEAKDTYDCVLCSEEFNELTELFDHQKSHEKKPVLKCIQNDCFEVNTGSQSLEVAIISHEADRESSSSTSVITRNSPLTPEQDPQQQRTARRKKDSATLQREYRQRLTSEEAKKRKISAAAYMRDYRKRQKNASLVNEQPVKKVRLSAESIERLNHKRALGARRSRDYRIRQRNERAAAVAAAIQSTSDDDQSQDQECWMLGCSVCSKLFINQELLEDHQKSHDEEHIFKCIEKDCLEVFTTRLDLVKHESLHWIACDICEKMYDKSFIAKHIESHFEHPRCSVCSKPFINQALLAVHLKSHGDDKPYKCEICEYSGKTSGALSAHKKMRHQALTCEICHKIFNSCRYLNDHLRKTHAENMLKCQH</sequence>
<dbReference type="Proteomes" id="UP001154078">
    <property type="component" value="Chromosome 9"/>
</dbReference>
<dbReference type="GO" id="GO:0000981">
    <property type="term" value="F:DNA-binding transcription factor activity, RNA polymerase II-specific"/>
    <property type="evidence" value="ECO:0007669"/>
    <property type="project" value="TreeGrafter"/>
</dbReference>
<keyword evidence="3 7" id="KW-0863">Zinc-finger</keyword>
<feature type="domain" description="C2H2-type" evidence="10">
    <location>
        <begin position="314"/>
        <end position="338"/>
    </location>
</feature>
<keyword evidence="2" id="KW-0677">Repeat</keyword>
<feature type="domain" description="C2H2-type" evidence="10">
    <location>
        <begin position="365"/>
        <end position="392"/>
    </location>
</feature>
<evidence type="ECO:0000313" key="12">
    <source>
        <dbReference type="EMBL" id="CAH0564742.1"/>
    </source>
</evidence>
<dbReference type="PANTHER" id="PTHR24388">
    <property type="entry name" value="ZINC FINGER PROTEIN"/>
    <property type="match status" value="1"/>
</dbReference>
<protein>
    <submittedName>
        <fullName evidence="12">Uncharacterized protein</fullName>
    </submittedName>
</protein>
<name>A0A9P0BJY8_BRAAE</name>
<dbReference type="SMART" id="SM00355">
    <property type="entry name" value="ZnF_C2H2"/>
    <property type="match status" value="7"/>
</dbReference>
<feature type="binding site" evidence="8">
    <location>
        <position position="46"/>
    </location>
    <ligand>
        <name>Zn(2+)</name>
        <dbReference type="ChEBI" id="CHEBI:29105"/>
    </ligand>
</feature>
<feature type="domain" description="C2H2-type" evidence="10">
    <location>
        <begin position="92"/>
        <end position="119"/>
    </location>
</feature>
<evidence type="ECO:0000259" key="10">
    <source>
        <dbReference type="PROSITE" id="PS50157"/>
    </source>
</evidence>
<dbReference type="Pfam" id="PF07776">
    <property type="entry name" value="zf-AD"/>
    <property type="match status" value="1"/>
</dbReference>
<dbReference type="AlphaFoldDB" id="A0A9P0BJY8"/>
<keyword evidence="1 8" id="KW-0479">Metal-binding</keyword>
<evidence type="ECO:0000256" key="5">
    <source>
        <dbReference type="ARBA" id="ARBA00023242"/>
    </source>
</evidence>
<dbReference type="PANTHER" id="PTHR24388:SF104">
    <property type="entry name" value="AT-RICH BINDING PROTEIN-RELATED"/>
    <property type="match status" value="1"/>
</dbReference>
<dbReference type="SMART" id="SM00868">
    <property type="entry name" value="zf-AD"/>
    <property type="match status" value="1"/>
</dbReference>
<evidence type="ECO:0000256" key="3">
    <source>
        <dbReference type="ARBA" id="ARBA00022771"/>
    </source>
</evidence>
<feature type="compositionally biased region" description="Basic and acidic residues" evidence="9">
    <location>
        <begin position="186"/>
        <end position="196"/>
    </location>
</feature>
<evidence type="ECO:0000256" key="9">
    <source>
        <dbReference type="SAM" id="MobiDB-lite"/>
    </source>
</evidence>
<evidence type="ECO:0000256" key="6">
    <source>
        <dbReference type="ARBA" id="ARBA00037948"/>
    </source>
</evidence>
<proteinExistence type="inferred from homology"/>
<feature type="domain" description="ZAD" evidence="11">
    <location>
        <begin position="2"/>
        <end position="73"/>
    </location>
</feature>
<comment type="similarity">
    <text evidence="6">Belongs to the snail C2H2-type zinc-finger protein family.</text>
</comment>
<dbReference type="PROSITE" id="PS00028">
    <property type="entry name" value="ZINC_FINGER_C2H2_1"/>
    <property type="match status" value="5"/>
</dbReference>
<dbReference type="SUPFAM" id="SSF57716">
    <property type="entry name" value="Glucocorticoid receptor-like (DNA-binding domain)"/>
    <property type="match status" value="1"/>
</dbReference>
<feature type="binding site" evidence="8">
    <location>
        <position position="49"/>
    </location>
    <ligand>
        <name>Zn(2+)</name>
        <dbReference type="ChEBI" id="CHEBI:29105"/>
    </ligand>
</feature>
<organism evidence="12 13">
    <name type="scientific">Brassicogethes aeneus</name>
    <name type="common">Rape pollen beetle</name>
    <name type="synonym">Meligethes aeneus</name>
    <dbReference type="NCBI Taxonomy" id="1431903"/>
    <lineage>
        <taxon>Eukaryota</taxon>
        <taxon>Metazoa</taxon>
        <taxon>Ecdysozoa</taxon>
        <taxon>Arthropoda</taxon>
        <taxon>Hexapoda</taxon>
        <taxon>Insecta</taxon>
        <taxon>Pterygota</taxon>
        <taxon>Neoptera</taxon>
        <taxon>Endopterygota</taxon>
        <taxon>Coleoptera</taxon>
        <taxon>Polyphaga</taxon>
        <taxon>Cucujiformia</taxon>
        <taxon>Nitidulidae</taxon>
        <taxon>Meligethinae</taxon>
        <taxon>Brassicogethes</taxon>
    </lineage>
</organism>
<dbReference type="Pfam" id="PF00096">
    <property type="entry name" value="zf-C2H2"/>
    <property type="match status" value="2"/>
</dbReference>
<dbReference type="EMBL" id="OV121140">
    <property type="protein sequence ID" value="CAH0564742.1"/>
    <property type="molecule type" value="Genomic_DNA"/>
</dbReference>
<gene>
    <name evidence="12" type="ORF">MELIAE_LOCUS13214</name>
</gene>
<feature type="domain" description="C2H2-type" evidence="10">
    <location>
        <begin position="419"/>
        <end position="447"/>
    </location>
</feature>
<keyword evidence="5" id="KW-0539">Nucleus</keyword>
<evidence type="ECO:0000256" key="2">
    <source>
        <dbReference type="ARBA" id="ARBA00022737"/>
    </source>
</evidence>
<dbReference type="GO" id="GO:0008270">
    <property type="term" value="F:zinc ion binding"/>
    <property type="evidence" value="ECO:0007669"/>
    <property type="project" value="UniProtKB-UniRule"/>
</dbReference>
<feature type="region of interest" description="Disordered" evidence="9">
    <location>
        <begin position="144"/>
        <end position="196"/>
    </location>
</feature>
<reference evidence="12" key="1">
    <citation type="submission" date="2021-12" db="EMBL/GenBank/DDBJ databases">
        <authorList>
            <person name="King R."/>
        </authorList>
    </citation>
    <scope>NUCLEOTIDE SEQUENCE</scope>
</reference>
<dbReference type="PROSITE" id="PS50157">
    <property type="entry name" value="ZINC_FINGER_C2H2_2"/>
    <property type="match status" value="5"/>
</dbReference>
<feature type="binding site" evidence="8">
    <location>
        <position position="7"/>
    </location>
    <ligand>
        <name>Zn(2+)</name>
        <dbReference type="ChEBI" id="CHEBI:29105"/>
    </ligand>
</feature>
<dbReference type="InterPro" id="IPR036236">
    <property type="entry name" value="Znf_C2H2_sf"/>
</dbReference>
<evidence type="ECO:0000256" key="4">
    <source>
        <dbReference type="ARBA" id="ARBA00022833"/>
    </source>
</evidence>
<evidence type="ECO:0000256" key="1">
    <source>
        <dbReference type="ARBA" id="ARBA00022723"/>
    </source>
</evidence>
<dbReference type="InterPro" id="IPR012934">
    <property type="entry name" value="Znf_AD"/>
</dbReference>
<dbReference type="PROSITE" id="PS51915">
    <property type="entry name" value="ZAD"/>
    <property type="match status" value="1"/>
</dbReference>
<evidence type="ECO:0000313" key="13">
    <source>
        <dbReference type="Proteomes" id="UP001154078"/>
    </source>
</evidence>
<dbReference type="Gene3D" id="3.30.160.60">
    <property type="entry name" value="Classic Zinc Finger"/>
    <property type="match status" value="2"/>
</dbReference>
<feature type="binding site" evidence="8">
    <location>
        <position position="4"/>
    </location>
    <ligand>
        <name>Zn(2+)</name>
        <dbReference type="ChEBI" id="CHEBI:29105"/>
    </ligand>
</feature>
<feature type="domain" description="C2H2-type" evidence="10">
    <location>
        <begin position="286"/>
        <end position="313"/>
    </location>
</feature>
<evidence type="ECO:0000256" key="7">
    <source>
        <dbReference type="PROSITE-ProRule" id="PRU00042"/>
    </source>
</evidence>
<dbReference type="OrthoDB" id="6077919at2759"/>
<dbReference type="GO" id="GO:0000978">
    <property type="term" value="F:RNA polymerase II cis-regulatory region sequence-specific DNA binding"/>
    <property type="evidence" value="ECO:0007669"/>
    <property type="project" value="TreeGrafter"/>
</dbReference>
<dbReference type="Gene3D" id="3.40.1800.20">
    <property type="match status" value="1"/>
</dbReference>
<accession>A0A9P0BJY8</accession>
<feature type="compositionally biased region" description="Polar residues" evidence="9">
    <location>
        <begin position="156"/>
        <end position="173"/>
    </location>
</feature>
<dbReference type="GO" id="GO:0005634">
    <property type="term" value="C:nucleus"/>
    <property type="evidence" value="ECO:0007669"/>
    <property type="project" value="InterPro"/>
</dbReference>
<keyword evidence="4 8" id="KW-0862">Zinc</keyword>
<evidence type="ECO:0000256" key="8">
    <source>
        <dbReference type="PROSITE-ProRule" id="PRU01263"/>
    </source>
</evidence>